<dbReference type="OrthoDB" id="418169at2759"/>
<proteinExistence type="predicted"/>
<dbReference type="AlphaFoldDB" id="A0A0M0J7Q2"/>
<dbReference type="SUPFAM" id="SSF51556">
    <property type="entry name" value="Metallo-dependent hydrolases"/>
    <property type="match status" value="1"/>
</dbReference>
<keyword evidence="3" id="KW-1185">Reference proteome</keyword>
<dbReference type="InterPro" id="IPR032466">
    <property type="entry name" value="Metal_Hydrolase"/>
</dbReference>
<evidence type="ECO:0000313" key="2">
    <source>
        <dbReference type="EMBL" id="KOO22480.1"/>
    </source>
</evidence>
<sequence>MFDLNAVVAREVSAVEVIDVHTHLLPPTHGQLMLYGVDALLTYHYLVAETWMVMPLDSEADSTSTVPDAPPSKDEFFAWPLARQAELVFEELFVKRTPMSEACRGFINVLSELGLTQLLREAATKPAKPRLDALRGWFAQQEPAEYLERVCQLAKVKYVVMTNIPFVPEEAVHWKLKTAPIVSPRLKTALRVDPILAGDWTTVAAALRRNEPAHPETLEGCKAYLREWIGILKPVYLMASTPAGFKCTLTRRGVGRVGKKQRVGDEHAEPPSSAAGGTPTGSDLFEKVLLEIAVEAGLPIAIKIGAVRGVNPALRAGGDAVEVADLSWLREVCLAYPHVKLLVTVLSAENQHELCVLARKFGNLHLYGCWWFCNNPSMIESITKMRLEMMGTAFTFNHTDCRVVDQLLYKWKHSRESLVPVLVTQYRKIVDAGWPVSEADIRRDVQLLCGGSYEAFMAK</sequence>
<feature type="region of interest" description="Disordered" evidence="1">
    <location>
        <begin position="258"/>
        <end position="280"/>
    </location>
</feature>
<accession>A0A0M0J7Q2</accession>
<dbReference type="Gene3D" id="3.20.20.140">
    <property type="entry name" value="Metal-dependent hydrolases"/>
    <property type="match status" value="1"/>
</dbReference>
<reference evidence="3" key="1">
    <citation type="journal article" date="2015" name="PLoS Genet.">
        <title>Genome Sequence and Transcriptome Analyses of Chrysochromulina tobin: Metabolic Tools for Enhanced Algal Fitness in the Prominent Order Prymnesiales (Haptophyceae).</title>
        <authorList>
            <person name="Hovde B.T."/>
            <person name="Deodato C.R."/>
            <person name="Hunsperger H.M."/>
            <person name="Ryken S.A."/>
            <person name="Yost W."/>
            <person name="Jha R.K."/>
            <person name="Patterson J."/>
            <person name="Monnat R.J. Jr."/>
            <person name="Barlow S.B."/>
            <person name="Starkenburg S.R."/>
            <person name="Cattolico R.A."/>
        </authorList>
    </citation>
    <scope>NUCLEOTIDE SEQUENCE</scope>
    <source>
        <strain evidence="3">CCMP291</strain>
    </source>
</reference>
<protein>
    <recommendedName>
        <fullName evidence="4">Glucuronate isomerase</fullName>
    </recommendedName>
</protein>
<evidence type="ECO:0000256" key="1">
    <source>
        <dbReference type="SAM" id="MobiDB-lite"/>
    </source>
</evidence>
<evidence type="ECO:0008006" key="4">
    <source>
        <dbReference type="Google" id="ProtNLM"/>
    </source>
</evidence>
<dbReference type="EMBL" id="JWZX01003274">
    <property type="protein sequence ID" value="KOO22480.1"/>
    <property type="molecule type" value="Genomic_DNA"/>
</dbReference>
<organism evidence="2 3">
    <name type="scientific">Chrysochromulina tobinii</name>
    <dbReference type="NCBI Taxonomy" id="1460289"/>
    <lineage>
        <taxon>Eukaryota</taxon>
        <taxon>Haptista</taxon>
        <taxon>Haptophyta</taxon>
        <taxon>Prymnesiophyceae</taxon>
        <taxon>Prymnesiales</taxon>
        <taxon>Chrysochromulinaceae</taxon>
        <taxon>Chrysochromulina</taxon>
    </lineage>
</organism>
<name>A0A0M0J7Q2_9EUKA</name>
<gene>
    <name evidence="2" type="ORF">Ctob_001455</name>
</gene>
<dbReference type="Proteomes" id="UP000037460">
    <property type="component" value="Unassembled WGS sequence"/>
</dbReference>
<dbReference type="Gene3D" id="1.10.2020.10">
    <property type="entry name" value="uronate isomerase, domain 2, chain A"/>
    <property type="match status" value="1"/>
</dbReference>
<evidence type="ECO:0000313" key="3">
    <source>
        <dbReference type="Proteomes" id="UP000037460"/>
    </source>
</evidence>
<comment type="caution">
    <text evidence="2">The sequence shown here is derived from an EMBL/GenBank/DDBJ whole genome shotgun (WGS) entry which is preliminary data.</text>
</comment>